<gene>
    <name evidence="2" type="ORF">HMPREF1544_05840</name>
</gene>
<dbReference type="VEuPathDB" id="FungiDB:HMPREF1544_05840"/>
<reference evidence="3" key="1">
    <citation type="submission" date="2013-05" db="EMBL/GenBank/DDBJ databases">
        <title>The Genome sequence of Mucor circinelloides f. circinelloides 1006PhL.</title>
        <authorList>
            <consortium name="The Broad Institute Genomics Platform"/>
            <person name="Cuomo C."/>
            <person name="Earl A."/>
            <person name="Findley K."/>
            <person name="Lee S.C."/>
            <person name="Walker B."/>
            <person name="Young S."/>
            <person name="Zeng Q."/>
            <person name="Gargeya S."/>
            <person name="Fitzgerald M."/>
            <person name="Haas B."/>
            <person name="Abouelleil A."/>
            <person name="Allen A.W."/>
            <person name="Alvarado L."/>
            <person name="Arachchi H.M."/>
            <person name="Berlin A.M."/>
            <person name="Chapman S.B."/>
            <person name="Gainer-Dewar J."/>
            <person name="Goldberg J."/>
            <person name="Griggs A."/>
            <person name="Gujja S."/>
            <person name="Hansen M."/>
            <person name="Howarth C."/>
            <person name="Imamovic A."/>
            <person name="Ireland A."/>
            <person name="Larimer J."/>
            <person name="McCowan C."/>
            <person name="Murphy C."/>
            <person name="Pearson M."/>
            <person name="Poon T.W."/>
            <person name="Priest M."/>
            <person name="Roberts A."/>
            <person name="Saif S."/>
            <person name="Shea T."/>
            <person name="Sisk P."/>
            <person name="Sykes S."/>
            <person name="Wortman J."/>
            <person name="Nusbaum C."/>
            <person name="Birren B."/>
        </authorList>
    </citation>
    <scope>NUCLEOTIDE SEQUENCE [LARGE SCALE GENOMIC DNA]</scope>
    <source>
        <strain evidence="3">1006PhL</strain>
    </source>
</reference>
<feature type="region of interest" description="Disordered" evidence="1">
    <location>
        <begin position="1"/>
        <end position="28"/>
    </location>
</feature>
<dbReference type="InParanoid" id="S2K542"/>
<feature type="non-terminal residue" evidence="2">
    <location>
        <position position="167"/>
    </location>
</feature>
<organism evidence="2 3">
    <name type="scientific">Mucor circinelloides f. circinelloides (strain 1006PhL)</name>
    <name type="common">Mucormycosis agent</name>
    <name type="synonym">Calyptromyces circinelloides</name>
    <dbReference type="NCBI Taxonomy" id="1220926"/>
    <lineage>
        <taxon>Eukaryota</taxon>
        <taxon>Fungi</taxon>
        <taxon>Fungi incertae sedis</taxon>
        <taxon>Mucoromycota</taxon>
        <taxon>Mucoromycotina</taxon>
        <taxon>Mucoromycetes</taxon>
        <taxon>Mucorales</taxon>
        <taxon>Mucorineae</taxon>
        <taxon>Mucoraceae</taxon>
        <taxon>Mucor</taxon>
    </lineage>
</organism>
<sequence>MTFNPTIVETPTTPQSATNSSNQSLMNEEGTISESVEMVRPFLKGIEDSSVLIDITGLPNQQLLRDALQAFNKNAHLNKGYNDYIGRVPRTRKYMNREIIETCWIHNSTGHQAILKGFNLKDGTFVKGFPSLPANDTILNVHLDRLPMEPVPVLKNLIRDRLSHFGE</sequence>
<keyword evidence="3" id="KW-1185">Reference proteome</keyword>
<dbReference type="OrthoDB" id="2241864at2759"/>
<dbReference type="AlphaFoldDB" id="S2K542"/>
<proteinExistence type="predicted"/>
<accession>S2K542</accession>
<protein>
    <submittedName>
        <fullName evidence="2">Uncharacterized protein</fullName>
    </submittedName>
</protein>
<evidence type="ECO:0000313" key="2">
    <source>
        <dbReference type="EMBL" id="EPB87315.1"/>
    </source>
</evidence>
<evidence type="ECO:0000313" key="3">
    <source>
        <dbReference type="Proteomes" id="UP000014254"/>
    </source>
</evidence>
<dbReference type="Proteomes" id="UP000014254">
    <property type="component" value="Unassembled WGS sequence"/>
</dbReference>
<evidence type="ECO:0000256" key="1">
    <source>
        <dbReference type="SAM" id="MobiDB-lite"/>
    </source>
</evidence>
<name>S2K542_MUCC1</name>
<dbReference type="EMBL" id="KE123970">
    <property type="protein sequence ID" value="EPB87315.1"/>
    <property type="molecule type" value="Genomic_DNA"/>
</dbReference>